<accession>A0A084EN77</accession>
<evidence type="ECO:0000313" key="1">
    <source>
        <dbReference type="EMBL" id="KEZ19419.1"/>
    </source>
</evidence>
<sequence>MNPSHLETATADHLAPVLLAALHRLGELGREGAVAFARLVKDEDADFDEAAAWIADVASGALRE</sequence>
<dbReference type="Proteomes" id="UP000028534">
    <property type="component" value="Unassembled WGS sequence"/>
</dbReference>
<dbReference type="EMBL" id="JGVR01000009">
    <property type="protein sequence ID" value="KEZ19419.1"/>
    <property type="molecule type" value="Genomic_DNA"/>
</dbReference>
<name>A0A084EN77_SPHYA</name>
<dbReference type="eggNOG" id="ENOG5032CRF">
    <property type="taxonomic scope" value="Bacteria"/>
</dbReference>
<dbReference type="RefSeq" id="WP_037519015.1">
    <property type="nucleotide sequence ID" value="NZ_JGVR01000009.1"/>
</dbReference>
<evidence type="ECO:0000313" key="2">
    <source>
        <dbReference type="Proteomes" id="UP000028534"/>
    </source>
</evidence>
<dbReference type="AlphaFoldDB" id="A0A084EN77"/>
<gene>
    <name evidence="1" type="ORF">CP98_01940</name>
</gene>
<protein>
    <submittedName>
        <fullName evidence="1">Uncharacterized protein</fullName>
    </submittedName>
</protein>
<reference evidence="1 2" key="1">
    <citation type="submission" date="2014-03" db="EMBL/GenBank/DDBJ databases">
        <title>Genome sequence of Sphingobium yanoikuyae B1.</title>
        <authorList>
            <person name="Gan H.M."/>
            <person name="Gan H.Y."/>
            <person name="Savka M.A."/>
        </authorList>
    </citation>
    <scope>NUCLEOTIDE SEQUENCE [LARGE SCALE GENOMIC DNA]</scope>
    <source>
        <strain evidence="1 2">B1</strain>
    </source>
</reference>
<proteinExistence type="predicted"/>
<organism evidence="1 2">
    <name type="scientific">Sphingobium yanoikuyae</name>
    <name type="common">Sphingomonas yanoikuyae</name>
    <dbReference type="NCBI Taxonomy" id="13690"/>
    <lineage>
        <taxon>Bacteria</taxon>
        <taxon>Pseudomonadati</taxon>
        <taxon>Pseudomonadota</taxon>
        <taxon>Alphaproteobacteria</taxon>
        <taxon>Sphingomonadales</taxon>
        <taxon>Sphingomonadaceae</taxon>
        <taxon>Sphingobium</taxon>
    </lineage>
</organism>
<dbReference type="PATRIC" id="fig|13690.10.peg.1992"/>
<comment type="caution">
    <text evidence="1">The sequence shown here is derived from an EMBL/GenBank/DDBJ whole genome shotgun (WGS) entry which is preliminary data.</text>
</comment>